<evidence type="ECO:0000259" key="2">
    <source>
        <dbReference type="Pfam" id="PF07715"/>
    </source>
</evidence>
<keyword evidence="5" id="KW-1185">Reference proteome</keyword>
<name>A0A6N8J8E1_9BACT</name>
<feature type="compositionally biased region" description="Polar residues" evidence="1">
    <location>
        <begin position="412"/>
        <end position="423"/>
    </location>
</feature>
<dbReference type="AlphaFoldDB" id="A0A6N8J8E1"/>
<evidence type="ECO:0000259" key="3">
    <source>
        <dbReference type="Pfam" id="PF14905"/>
    </source>
</evidence>
<dbReference type="SUPFAM" id="SSF56935">
    <property type="entry name" value="Porins"/>
    <property type="match status" value="1"/>
</dbReference>
<dbReference type="EMBL" id="WRXO01000002">
    <property type="protein sequence ID" value="MVT40871.1"/>
    <property type="molecule type" value="Genomic_DNA"/>
</dbReference>
<dbReference type="Gene3D" id="2.60.40.1120">
    <property type="entry name" value="Carboxypeptidase-like, regulatory domain"/>
    <property type="match status" value="1"/>
</dbReference>
<feature type="domain" description="TonB-dependent receptor plug" evidence="2">
    <location>
        <begin position="144"/>
        <end position="222"/>
    </location>
</feature>
<evidence type="ECO:0000313" key="4">
    <source>
        <dbReference type="EMBL" id="MVT40871.1"/>
    </source>
</evidence>
<dbReference type="InterPro" id="IPR041700">
    <property type="entry name" value="OMP_b-brl_3"/>
</dbReference>
<dbReference type="Pfam" id="PF07715">
    <property type="entry name" value="Plug"/>
    <property type="match status" value="1"/>
</dbReference>
<evidence type="ECO:0000313" key="5">
    <source>
        <dbReference type="Proteomes" id="UP000468388"/>
    </source>
</evidence>
<organism evidence="4 5">
    <name type="scientific">Chitinophaga oryziterrae</name>
    <dbReference type="NCBI Taxonomy" id="1031224"/>
    <lineage>
        <taxon>Bacteria</taxon>
        <taxon>Pseudomonadati</taxon>
        <taxon>Bacteroidota</taxon>
        <taxon>Chitinophagia</taxon>
        <taxon>Chitinophagales</taxon>
        <taxon>Chitinophagaceae</taxon>
        <taxon>Chitinophaga</taxon>
    </lineage>
</organism>
<gene>
    <name evidence="4" type="ORF">GO495_09800</name>
</gene>
<dbReference type="Gene3D" id="2.170.130.10">
    <property type="entry name" value="TonB-dependent receptor, plug domain"/>
    <property type="match status" value="1"/>
</dbReference>
<reference evidence="4 5" key="1">
    <citation type="submission" date="2019-12" db="EMBL/GenBank/DDBJ databases">
        <title>The draft genomic sequence of strain Chitinophaga oryziterrae JCM 16595.</title>
        <authorList>
            <person name="Zhang X."/>
        </authorList>
    </citation>
    <scope>NUCLEOTIDE SEQUENCE [LARGE SCALE GENOMIC DNA]</scope>
    <source>
        <strain evidence="4 5">JCM 16595</strain>
    </source>
</reference>
<dbReference type="SUPFAM" id="SSF49478">
    <property type="entry name" value="Cna protein B-type domain"/>
    <property type="match status" value="1"/>
</dbReference>
<proteinExistence type="predicted"/>
<feature type="region of interest" description="Disordered" evidence="1">
    <location>
        <begin position="395"/>
        <end position="423"/>
    </location>
</feature>
<protein>
    <submittedName>
        <fullName evidence="4">Outer membrane beta-barrel protein</fullName>
    </submittedName>
</protein>
<feature type="compositionally biased region" description="Polar residues" evidence="1">
    <location>
        <begin position="395"/>
        <end position="405"/>
    </location>
</feature>
<sequence>MYYHRLNRSYKSILPLILLLLVSYMAVGQQTGMVWGQLSDTTNHQLLKDAFITVSRVSDDSIQKRFFSTENGSFSCDRLPYGNYLIHISIQGLQPVQKKFTLNDQQKQLDMGIIYMHIRVMELDTLVVQEAAVLIKKDTVEYNAGRFQTNQYASLSDLLKLLPGLQLKNDGNISINGQPIDQIMVDGKPFFNGDPQTALTHLPAEIIKKIQVYTTTQNNLSGVPPPPGFPGNKTINLVLKADKRKGDFGKLSVGAGTGGAFNSNGDLNHMNGGQQISVIGDAGNIDRENTRADLFSRASGITRNLNGGVNYRDSRNDHTSINGSYMNSDQRNENSQRIHVLNIFPGNSSTVLDQNLNMVTHNNTQRFNLNLEHKPDAFNSFIFQQNVMLQRTNTVQDQQNTQHYESSGDRIYQSSGNNSSNTDRRMISSTLQYRHNGQQPGQMLSLELNMFNNYTDYNGSYFTQTTHLSGSSSLNQHNTNTDHVLVLSPSMNYMMPIGKQNILNIRANYSYTHDDIATRTYSFNGSTQHFDQLDTTQSNDFKSSYHNAAMQMSIRKQWNKITLTAGTGIAADWLSGDNKTNQSHTTRHFINMLPSVTLGLGSGLQVSYTGKPVVIIVQQLQPVSVTADSLFIQEGNPDLQEPYTHSLNLGYSVLRPGTQQFFSASFSGSITMHSIQHAVSLMDNGAQISKPVNLNGAQNLSLILNYAIPALQRKSGFNIAANATYSKDPLLSNGIRNKSSLLYFSSTFTWNFHTDKGIDLNISSTPAYNSMHTSMGQTSQYFIAIFGGKASYTRDSWESALSAYYTFNNSLPGSYQPDYPIIAPFIGYRFLKRKAAQVNLSINDLLNQQSGAYKSIEPGTVTDTWSRTRGRYLLVTFTYNFSRFGGGNHNIH</sequence>
<accession>A0A6N8J8E1</accession>
<feature type="domain" description="Outer membrane protein beta-barrel" evidence="3">
    <location>
        <begin position="438"/>
        <end position="879"/>
    </location>
</feature>
<dbReference type="InterPro" id="IPR012910">
    <property type="entry name" value="Plug_dom"/>
</dbReference>
<dbReference type="InterPro" id="IPR037066">
    <property type="entry name" value="Plug_dom_sf"/>
</dbReference>
<dbReference type="OrthoDB" id="1075943at2"/>
<dbReference type="Pfam" id="PF14905">
    <property type="entry name" value="OMP_b-brl_3"/>
    <property type="match status" value="1"/>
</dbReference>
<evidence type="ECO:0000256" key="1">
    <source>
        <dbReference type="SAM" id="MobiDB-lite"/>
    </source>
</evidence>
<dbReference type="Proteomes" id="UP000468388">
    <property type="component" value="Unassembled WGS sequence"/>
</dbReference>
<comment type="caution">
    <text evidence="4">The sequence shown here is derived from an EMBL/GenBank/DDBJ whole genome shotgun (WGS) entry which is preliminary data.</text>
</comment>